<accession>A0A4Y2DMS0</accession>
<keyword evidence="2" id="KW-1185">Reference proteome</keyword>
<organism evidence="1 2">
    <name type="scientific">Araneus ventricosus</name>
    <name type="common">Orbweaver spider</name>
    <name type="synonym">Epeira ventricosa</name>
    <dbReference type="NCBI Taxonomy" id="182803"/>
    <lineage>
        <taxon>Eukaryota</taxon>
        <taxon>Metazoa</taxon>
        <taxon>Ecdysozoa</taxon>
        <taxon>Arthropoda</taxon>
        <taxon>Chelicerata</taxon>
        <taxon>Arachnida</taxon>
        <taxon>Araneae</taxon>
        <taxon>Araneomorphae</taxon>
        <taxon>Entelegynae</taxon>
        <taxon>Araneoidea</taxon>
        <taxon>Araneidae</taxon>
        <taxon>Araneus</taxon>
    </lineage>
</organism>
<sequence>MRTCPNIALSKNDVTVSTGNGYLSGERVPSFSGCKRCSHLWICENLAYKLLVQLQHRGPERVLQQLSLYGVVHLMPRFCRILVSLLLDDIGRPSCQWYL</sequence>
<comment type="caution">
    <text evidence="1">The sequence shown here is derived from an EMBL/GenBank/DDBJ whole genome shotgun (WGS) entry which is preliminary data.</text>
</comment>
<protein>
    <submittedName>
        <fullName evidence="1">Uncharacterized protein</fullName>
    </submittedName>
</protein>
<evidence type="ECO:0000313" key="1">
    <source>
        <dbReference type="EMBL" id="GBM17108.1"/>
    </source>
</evidence>
<gene>
    <name evidence="1" type="ORF">AVEN_133360_1</name>
</gene>
<evidence type="ECO:0000313" key="2">
    <source>
        <dbReference type="Proteomes" id="UP000499080"/>
    </source>
</evidence>
<reference evidence="1 2" key="1">
    <citation type="journal article" date="2019" name="Sci. Rep.">
        <title>Orb-weaving spider Araneus ventricosus genome elucidates the spidroin gene catalogue.</title>
        <authorList>
            <person name="Kono N."/>
            <person name="Nakamura H."/>
            <person name="Ohtoshi R."/>
            <person name="Moran D.A.P."/>
            <person name="Shinohara A."/>
            <person name="Yoshida Y."/>
            <person name="Fujiwara M."/>
            <person name="Mori M."/>
            <person name="Tomita M."/>
            <person name="Arakawa K."/>
        </authorList>
    </citation>
    <scope>NUCLEOTIDE SEQUENCE [LARGE SCALE GENOMIC DNA]</scope>
</reference>
<name>A0A4Y2DMS0_ARAVE</name>
<proteinExistence type="predicted"/>
<dbReference type="EMBL" id="BGPR01000382">
    <property type="protein sequence ID" value="GBM17108.1"/>
    <property type="molecule type" value="Genomic_DNA"/>
</dbReference>
<dbReference type="AlphaFoldDB" id="A0A4Y2DMS0"/>
<dbReference type="Proteomes" id="UP000499080">
    <property type="component" value="Unassembled WGS sequence"/>
</dbReference>